<evidence type="ECO:0000256" key="7">
    <source>
        <dbReference type="HAMAP-Rule" id="MF_00503"/>
    </source>
</evidence>
<gene>
    <name evidence="7" type="primary">rplI</name>
    <name evidence="10" type="ORF">A3C07_04375</name>
</gene>
<dbReference type="SUPFAM" id="SSF55653">
    <property type="entry name" value="Ribosomal protein L9 C-domain"/>
    <property type="match status" value="1"/>
</dbReference>
<accession>A0A1G2KQH9</accession>
<dbReference type="EMBL" id="MHQI01000010">
    <property type="protein sequence ID" value="OHA00659.1"/>
    <property type="molecule type" value="Genomic_DNA"/>
</dbReference>
<comment type="function">
    <text evidence="7">Binds to the 23S rRNA.</text>
</comment>
<dbReference type="GO" id="GO:1990904">
    <property type="term" value="C:ribonucleoprotein complex"/>
    <property type="evidence" value="ECO:0007669"/>
    <property type="project" value="UniProtKB-KW"/>
</dbReference>
<dbReference type="PANTHER" id="PTHR21368">
    <property type="entry name" value="50S RIBOSOMAL PROTEIN L9"/>
    <property type="match status" value="1"/>
</dbReference>
<dbReference type="InterPro" id="IPR036791">
    <property type="entry name" value="Ribosomal_bL9_C_sf"/>
</dbReference>
<dbReference type="Pfam" id="PF03948">
    <property type="entry name" value="Ribosomal_L9_C"/>
    <property type="match status" value="1"/>
</dbReference>
<comment type="caution">
    <text evidence="10">The sequence shown here is derived from an EMBL/GenBank/DDBJ whole genome shotgun (WGS) entry which is preliminary data.</text>
</comment>
<dbReference type="InterPro" id="IPR000244">
    <property type="entry name" value="Ribosomal_bL9"/>
</dbReference>
<dbReference type="Proteomes" id="UP000179023">
    <property type="component" value="Unassembled WGS sequence"/>
</dbReference>
<evidence type="ECO:0000256" key="4">
    <source>
        <dbReference type="ARBA" id="ARBA00022980"/>
    </source>
</evidence>
<feature type="domain" description="Ribosomal protein L9" evidence="8">
    <location>
        <begin position="1"/>
        <end position="47"/>
    </location>
</feature>
<dbReference type="GO" id="GO:0003735">
    <property type="term" value="F:structural constituent of ribosome"/>
    <property type="evidence" value="ECO:0007669"/>
    <property type="project" value="InterPro"/>
</dbReference>
<keyword evidence="5 7" id="KW-0687">Ribonucleoprotein</keyword>
<evidence type="ECO:0000313" key="10">
    <source>
        <dbReference type="EMBL" id="OHA00659.1"/>
    </source>
</evidence>
<dbReference type="GO" id="GO:0005840">
    <property type="term" value="C:ribosome"/>
    <property type="evidence" value="ECO:0007669"/>
    <property type="project" value="UniProtKB-KW"/>
</dbReference>
<evidence type="ECO:0000256" key="5">
    <source>
        <dbReference type="ARBA" id="ARBA00023274"/>
    </source>
</evidence>
<dbReference type="SUPFAM" id="SSF55658">
    <property type="entry name" value="L9 N-domain-like"/>
    <property type="match status" value="1"/>
</dbReference>
<keyword evidence="2 7" id="KW-0699">rRNA-binding</keyword>
<name>A0A1G2KQH9_9BACT</name>
<evidence type="ECO:0000259" key="9">
    <source>
        <dbReference type="Pfam" id="PF03948"/>
    </source>
</evidence>
<comment type="similarity">
    <text evidence="1 7">Belongs to the bacterial ribosomal protein bL9 family.</text>
</comment>
<evidence type="ECO:0000256" key="1">
    <source>
        <dbReference type="ARBA" id="ARBA00010605"/>
    </source>
</evidence>
<dbReference type="HAMAP" id="MF_00503">
    <property type="entry name" value="Ribosomal_bL9"/>
    <property type="match status" value="1"/>
</dbReference>
<dbReference type="AlphaFoldDB" id="A0A1G2KQH9"/>
<keyword evidence="3 7" id="KW-0694">RNA-binding</keyword>
<keyword evidence="4 7" id="KW-0689">Ribosomal protein</keyword>
<dbReference type="Pfam" id="PF01281">
    <property type="entry name" value="Ribosomal_L9_N"/>
    <property type="match status" value="1"/>
</dbReference>
<sequence>MKIILLQPIPHVGQKDDVKIVADGYARNFLIPKNLAKPATEEALKILVQQKKKTERKRTEVLQKYGELAEKLKSVVLRFKMKTADGGTTFGSVSTVDIQDALKKQGIAVKKDWIQLEESIKTTGEHAVKIKFSQEVVGEVKVAVEAE</sequence>
<dbReference type="InterPro" id="IPR020594">
    <property type="entry name" value="Ribosomal_bL9_bac/chp"/>
</dbReference>
<dbReference type="NCBIfam" id="TIGR00158">
    <property type="entry name" value="L9"/>
    <property type="match status" value="1"/>
</dbReference>
<dbReference type="InterPro" id="IPR009027">
    <property type="entry name" value="Ribosomal_bL9/RNase_H1_N"/>
</dbReference>
<dbReference type="Gene3D" id="3.40.5.10">
    <property type="entry name" value="Ribosomal protein L9, N-terminal domain"/>
    <property type="match status" value="1"/>
</dbReference>
<evidence type="ECO:0000313" key="11">
    <source>
        <dbReference type="Proteomes" id="UP000179023"/>
    </source>
</evidence>
<dbReference type="Gene3D" id="3.10.430.100">
    <property type="entry name" value="Ribosomal protein L9, C-terminal domain"/>
    <property type="match status" value="1"/>
</dbReference>
<dbReference type="InterPro" id="IPR020070">
    <property type="entry name" value="Ribosomal_bL9_N"/>
</dbReference>
<dbReference type="GO" id="GO:0006412">
    <property type="term" value="P:translation"/>
    <property type="evidence" value="ECO:0007669"/>
    <property type="project" value="UniProtKB-UniRule"/>
</dbReference>
<dbReference type="STRING" id="1802270.A3C07_04375"/>
<proteinExistence type="inferred from homology"/>
<evidence type="ECO:0000256" key="2">
    <source>
        <dbReference type="ARBA" id="ARBA00022730"/>
    </source>
</evidence>
<reference evidence="10 11" key="1">
    <citation type="journal article" date="2016" name="Nat. Commun.">
        <title>Thousands of microbial genomes shed light on interconnected biogeochemical processes in an aquifer system.</title>
        <authorList>
            <person name="Anantharaman K."/>
            <person name="Brown C.T."/>
            <person name="Hug L.A."/>
            <person name="Sharon I."/>
            <person name="Castelle C.J."/>
            <person name="Probst A.J."/>
            <person name="Thomas B.C."/>
            <person name="Singh A."/>
            <person name="Wilkins M.J."/>
            <person name="Karaoz U."/>
            <person name="Brodie E.L."/>
            <person name="Williams K.H."/>
            <person name="Hubbard S.S."/>
            <person name="Banfield J.F."/>
        </authorList>
    </citation>
    <scope>NUCLEOTIDE SEQUENCE [LARGE SCALE GENOMIC DNA]</scope>
</reference>
<organism evidence="10 11">
    <name type="scientific">Candidatus Sungbacteria bacterium RIFCSPHIGHO2_02_FULL_47_11</name>
    <dbReference type="NCBI Taxonomy" id="1802270"/>
    <lineage>
        <taxon>Bacteria</taxon>
        <taxon>Candidatus Sungiibacteriota</taxon>
    </lineage>
</organism>
<dbReference type="GO" id="GO:0019843">
    <property type="term" value="F:rRNA binding"/>
    <property type="evidence" value="ECO:0007669"/>
    <property type="project" value="UniProtKB-UniRule"/>
</dbReference>
<evidence type="ECO:0000256" key="6">
    <source>
        <dbReference type="ARBA" id="ARBA00035292"/>
    </source>
</evidence>
<feature type="domain" description="Large ribosomal subunit protein bL9 C-terminal" evidence="9">
    <location>
        <begin position="67"/>
        <end position="146"/>
    </location>
</feature>
<dbReference type="InterPro" id="IPR020069">
    <property type="entry name" value="Ribosomal_bL9_C"/>
</dbReference>
<evidence type="ECO:0000259" key="8">
    <source>
        <dbReference type="Pfam" id="PF01281"/>
    </source>
</evidence>
<evidence type="ECO:0000256" key="3">
    <source>
        <dbReference type="ARBA" id="ARBA00022884"/>
    </source>
</evidence>
<dbReference type="InterPro" id="IPR036935">
    <property type="entry name" value="Ribosomal_bL9_N_sf"/>
</dbReference>
<protein>
    <recommendedName>
        <fullName evidence="6 7">Large ribosomal subunit protein bL9</fullName>
    </recommendedName>
</protein>